<accession>M0GXR8</accession>
<dbReference type="Proteomes" id="UP000011571">
    <property type="component" value="Unassembled WGS sequence"/>
</dbReference>
<evidence type="ECO:0000256" key="5">
    <source>
        <dbReference type="SAM" id="MobiDB-lite"/>
    </source>
</evidence>
<evidence type="ECO:0000313" key="8">
    <source>
        <dbReference type="EMBL" id="ELZ76307.1"/>
    </source>
</evidence>
<proteinExistence type="inferred from homology"/>
<sequence>MDDNRTSSHTVGFLTIGERTAEQQYAQTFLDSFTTVEPVAFGSIESKEDIAKYDLLWWHRDAPISEETLPEDALSALTAYVEGGGGLYLGLYALNAVDRLGIDPHPPDHVEATYVPNHTFGQQPAGFLIKTRFEESSVFAEFSGRRVHTQRSRKQSAPRLVYRDRVPRNGDVLASSVVGEQDRPAENSIIAWSPGRGRVFGVGQHLVFSELSEPYEDTVKTLVSGLVSHLGNSEAEKFSGRPKTPDELAEIRTELDGDAHRPTYHFAPPANWMNDPNGIVEYDGTYHLFYQYNPAGPYHGSIHWGHATSDDLVYWEDRPVALTPDLDGPDKDGCWSGCTVLDDGQPTFVYTGGSGGDQTPCLARAIDDSLDEWEKHPGNPVIEDIPEELGILSNDQWNAEFRDHDVWREDGTWYHLIGTGLEDGGGAAILYTSDTLTEWELVGPLLVGDRHEDGPLWECPELLDFGESQVLQVSNYDKVVYFVGTFDGTSFDRRADGTVDHGNYYAAQSVPHGEDQYLSWGWIREDRDGAAQWDAGWSGVMSLPRVLSLDEDDTLRVRPTPEVEALRGHHQSLPKQTLSPEDSVFPETSGSALEIQVTFELGDAEAFELVVGESPDGAERTPVRYSCENELVVDRSASSESKAPSSNSQRIPSISTDDGLVTLHVFVDGSVVELFANERESLSSRIYPTREDSTGVSLNAVGGDVAIHNVDIWELDPAFSPDDGKLAYQQASPTNSGMD</sequence>
<dbReference type="InterPro" id="IPR023296">
    <property type="entry name" value="Glyco_hydro_beta-prop_sf"/>
</dbReference>
<dbReference type="Pfam" id="PF08244">
    <property type="entry name" value="Glyco_hydro_32C"/>
    <property type="match status" value="1"/>
</dbReference>
<feature type="region of interest" description="Disordered" evidence="5">
    <location>
        <begin position="564"/>
        <end position="586"/>
    </location>
</feature>
<dbReference type="InterPro" id="IPR018053">
    <property type="entry name" value="Glyco_hydro_32_AS"/>
</dbReference>
<comment type="similarity">
    <text evidence="1">Belongs to the glycosyl hydrolase 32 family.</text>
</comment>
<feature type="domain" description="Glycosyl hydrolase family 32 N-terminal" evidence="6">
    <location>
        <begin position="265"/>
        <end position="559"/>
    </location>
</feature>
<reference evidence="8 9" key="1">
    <citation type="journal article" date="2014" name="PLoS Genet.">
        <title>Phylogenetically driven sequencing of extremely halophilic archaea reveals strategies for static and dynamic osmo-response.</title>
        <authorList>
            <person name="Becker E.A."/>
            <person name="Seitzer P.M."/>
            <person name="Tritt A."/>
            <person name="Larsen D."/>
            <person name="Krusor M."/>
            <person name="Yao A.I."/>
            <person name="Wu D."/>
            <person name="Madern D."/>
            <person name="Eisen J.A."/>
            <person name="Darling A.E."/>
            <person name="Facciotti M.T."/>
        </authorList>
    </citation>
    <scope>NUCLEOTIDE SEQUENCE [LARGE SCALE GENOMIC DNA]</scope>
    <source>
        <strain evidence="9">ATCC 33959 / DSM 4427 / JCM 8863 / NBRC 102184 / NCIMB 2188 / Ma 2.38</strain>
    </source>
</reference>
<dbReference type="GO" id="GO:0004564">
    <property type="term" value="F:beta-fructofuranosidase activity"/>
    <property type="evidence" value="ECO:0007669"/>
    <property type="project" value="UniProtKB-EC"/>
</dbReference>
<feature type="compositionally biased region" description="Polar residues" evidence="5">
    <location>
        <begin position="573"/>
        <end position="586"/>
    </location>
</feature>
<name>M0GXR8_HALGM</name>
<feature type="region of interest" description="Disordered" evidence="5">
    <location>
        <begin position="720"/>
        <end position="739"/>
    </location>
</feature>
<evidence type="ECO:0000313" key="9">
    <source>
        <dbReference type="Proteomes" id="UP000011571"/>
    </source>
</evidence>
<evidence type="ECO:0000256" key="2">
    <source>
        <dbReference type="ARBA" id="ARBA00012758"/>
    </source>
</evidence>
<dbReference type="Pfam" id="PF00251">
    <property type="entry name" value="Glyco_hydro_32N"/>
    <property type="match status" value="1"/>
</dbReference>
<feature type="domain" description="Glycosyl hydrolase family 32 C-terminal" evidence="7">
    <location>
        <begin position="562"/>
        <end position="714"/>
    </location>
</feature>
<dbReference type="PANTHER" id="PTHR43101">
    <property type="entry name" value="BETA-FRUCTOSIDASE"/>
    <property type="match status" value="1"/>
</dbReference>
<dbReference type="PROSITE" id="PS00609">
    <property type="entry name" value="GLYCOSYL_HYDROL_F32"/>
    <property type="match status" value="1"/>
</dbReference>
<keyword evidence="4" id="KW-0326">Glycosidase</keyword>
<dbReference type="GO" id="GO:0005975">
    <property type="term" value="P:carbohydrate metabolic process"/>
    <property type="evidence" value="ECO:0007669"/>
    <property type="project" value="InterPro"/>
</dbReference>
<evidence type="ECO:0000259" key="7">
    <source>
        <dbReference type="Pfam" id="PF08244"/>
    </source>
</evidence>
<dbReference type="InterPro" id="IPR013320">
    <property type="entry name" value="ConA-like_dom_sf"/>
</dbReference>
<feature type="compositionally biased region" description="Polar residues" evidence="5">
    <location>
        <begin position="729"/>
        <end position="739"/>
    </location>
</feature>
<evidence type="ECO:0000256" key="1">
    <source>
        <dbReference type="ARBA" id="ARBA00009902"/>
    </source>
</evidence>
<evidence type="ECO:0000256" key="4">
    <source>
        <dbReference type="ARBA" id="ARBA00023295"/>
    </source>
</evidence>
<dbReference type="CDD" id="cd08996">
    <property type="entry name" value="GH32_FFase"/>
    <property type="match status" value="1"/>
</dbReference>
<protein>
    <recommendedName>
        <fullName evidence="2">beta-fructofuranosidase</fullName>
        <ecNumber evidence="2">3.2.1.26</ecNumber>
    </recommendedName>
</protein>
<keyword evidence="3" id="KW-0378">Hydrolase</keyword>
<dbReference type="Gene3D" id="2.115.10.20">
    <property type="entry name" value="Glycosyl hydrolase domain, family 43"/>
    <property type="match status" value="1"/>
</dbReference>
<gene>
    <name evidence="8" type="ORF">C454_18459</name>
</gene>
<dbReference type="PATRIC" id="fig|1227459.3.peg.3635"/>
<dbReference type="InterPro" id="IPR013189">
    <property type="entry name" value="Glyco_hydro_32_C"/>
</dbReference>
<organism evidence="8 9">
    <name type="scientific">Haloferax gibbonsii (strain ATCC 33959 / DSM 4427 / JCM 8863 / NBRC 102184 / NCIMB 2188 / Ma 2.38)</name>
    <dbReference type="NCBI Taxonomy" id="1227459"/>
    <lineage>
        <taxon>Archaea</taxon>
        <taxon>Methanobacteriati</taxon>
        <taxon>Methanobacteriota</taxon>
        <taxon>Stenosarchaea group</taxon>
        <taxon>Halobacteria</taxon>
        <taxon>Halobacteriales</taxon>
        <taxon>Haloferacaceae</taxon>
        <taxon>Haloferax</taxon>
    </lineage>
</organism>
<dbReference type="InterPro" id="IPR051214">
    <property type="entry name" value="GH32_Enzymes"/>
</dbReference>
<dbReference type="PANTHER" id="PTHR43101:SF1">
    <property type="entry name" value="BETA-FRUCTOSIDASE"/>
    <property type="match status" value="1"/>
</dbReference>
<dbReference type="Gene3D" id="2.60.120.560">
    <property type="entry name" value="Exo-inulinase, domain 1"/>
    <property type="match status" value="1"/>
</dbReference>
<dbReference type="SMART" id="SM00640">
    <property type="entry name" value="Glyco_32"/>
    <property type="match status" value="1"/>
</dbReference>
<comment type="caution">
    <text evidence="8">The sequence shown here is derived from an EMBL/GenBank/DDBJ whole genome shotgun (WGS) entry which is preliminary data.</text>
</comment>
<keyword evidence="9" id="KW-1185">Reference proteome</keyword>
<dbReference type="SUPFAM" id="SSF75005">
    <property type="entry name" value="Arabinanase/levansucrase/invertase"/>
    <property type="match status" value="1"/>
</dbReference>
<dbReference type="EC" id="3.2.1.26" evidence="2"/>
<dbReference type="RefSeq" id="WP_004977796.1">
    <property type="nucleotide sequence ID" value="NZ_AOLJ01000027.1"/>
</dbReference>
<evidence type="ECO:0000259" key="6">
    <source>
        <dbReference type="Pfam" id="PF00251"/>
    </source>
</evidence>
<dbReference type="AlphaFoldDB" id="M0GXR8"/>
<evidence type="ECO:0000256" key="3">
    <source>
        <dbReference type="ARBA" id="ARBA00022801"/>
    </source>
</evidence>
<dbReference type="EMBL" id="AOLJ01000027">
    <property type="protein sequence ID" value="ELZ76307.1"/>
    <property type="molecule type" value="Genomic_DNA"/>
</dbReference>
<dbReference type="SUPFAM" id="SSF49899">
    <property type="entry name" value="Concanavalin A-like lectins/glucanases"/>
    <property type="match status" value="1"/>
</dbReference>
<dbReference type="InterPro" id="IPR013148">
    <property type="entry name" value="Glyco_hydro_32_N"/>
</dbReference>
<dbReference type="InterPro" id="IPR001362">
    <property type="entry name" value="Glyco_hydro_32"/>
</dbReference>